<protein>
    <submittedName>
        <fullName evidence="2">DUF4935 domain-containing protein</fullName>
    </submittedName>
</protein>
<proteinExistence type="predicted"/>
<dbReference type="RefSeq" id="WP_190561488.1">
    <property type="nucleotide sequence ID" value="NZ_JACJQU010000008.1"/>
</dbReference>
<evidence type="ECO:0000313" key="2">
    <source>
        <dbReference type="EMBL" id="MBD2294759.1"/>
    </source>
</evidence>
<accession>A0A926WHP9</accession>
<dbReference type="Proteomes" id="UP000662185">
    <property type="component" value="Unassembled WGS sequence"/>
</dbReference>
<reference evidence="3" key="1">
    <citation type="journal article" date="2020" name="ISME J.">
        <title>Comparative genomics reveals insights into cyanobacterial evolution and habitat adaptation.</title>
        <authorList>
            <person name="Chen M.Y."/>
            <person name="Teng W.K."/>
            <person name="Zhao L."/>
            <person name="Hu C.X."/>
            <person name="Zhou Y.K."/>
            <person name="Han B.P."/>
            <person name="Song L.R."/>
            <person name="Shu W.S."/>
        </authorList>
    </citation>
    <scope>NUCLEOTIDE SEQUENCE [LARGE SCALE GENOMIC DNA]</scope>
    <source>
        <strain evidence="3">FACHB-251</strain>
    </source>
</reference>
<dbReference type="Pfam" id="PF16289">
    <property type="entry name" value="PIN_12"/>
    <property type="match status" value="1"/>
</dbReference>
<dbReference type="EMBL" id="JACJQU010000008">
    <property type="protein sequence ID" value="MBD2294759.1"/>
    <property type="molecule type" value="Genomic_DNA"/>
</dbReference>
<dbReference type="AlphaFoldDB" id="A0A926WHP9"/>
<dbReference type="InterPro" id="IPR032557">
    <property type="entry name" value="DUF4935"/>
</dbReference>
<feature type="domain" description="DUF4935" evidence="1">
    <location>
        <begin position="4"/>
        <end position="176"/>
    </location>
</feature>
<sequence>MLILYIETNFLMAIAKGQDSQAANLLYNPPQSVRIFIPNICYIEAVSTYRIEEKYGLHFQEEMGKKIRELGRDKSSNYAQSFLRSLEQARIDNMSLMNDIKSRLLDAIDKINTNAQIIHVSDYTLHNICQAFLTEMEVLLIKNDIMDNLILQCILEQANLHPEEEKAFISNNTKDFNEPEVKDALRSAGIRYFTMTQHFLDWFNSSESN</sequence>
<gene>
    <name evidence="2" type="ORF">H6G06_15025</name>
</gene>
<comment type="caution">
    <text evidence="2">The sequence shown here is derived from an EMBL/GenBank/DDBJ whole genome shotgun (WGS) entry which is preliminary data.</text>
</comment>
<name>A0A926WHP9_9NOST</name>
<keyword evidence="3" id="KW-1185">Reference proteome</keyword>
<evidence type="ECO:0000259" key="1">
    <source>
        <dbReference type="Pfam" id="PF16289"/>
    </source>
</evidence>
<evidence type="ECO:0000313" key="3">
    <source>
        <dbReference type="Proteomes" id="UP000662185"/>
    </source>
</evidence>
<organism evidence="2 3">
    <name type="scientific">Anabaena sphaerica FACHB-251</name>
    <dbReference type="NCBI Taxonomy" id="2692883"/>
    <lineage>
        <taxon>Bacteria</taxon>
        <taxon>Bacillati</taxon>
        <taxon>Cyanobacteriota</taxon>
        <taxon>Cyanophyceae</taxon>
        <taxon>Nostocales</taxon>
        <taxon>Nostocaceae</taxon>
        <taxon>Anabaena</taxon>
    </lineage>
</organism>